<accession>R7S5A2</accession>
<protein>
    <submittedName>
        <fullName evidence="2">Uncharacterized protein</fullName>
    </submittedName>
</protein>
<sequence length="141" mass="15269">MAGPPDNMEDSIPKGPKPEKGNRVAVDQDRPGKRSRDEAETQVTLLLVLTYVTYDLYTPGAIHDQVLALLRTAIDKIAAVPGGCGPRYPQTEMRTGEFSPSKRVNDSPAKPATPKPRREESPSPAPKRTKMGQCSSPSLMG</sequence>
<keyword evidence="3" id="KW-1185">Reference proteome</keyword>
<gene>
    <name evidence="2" type="ORF">PUNSTDRAFT_137762</name>
</gene>
<dbReference type="GeneID" id="18879897"/>
<name>R7S5A2_PUNST</name>
<proteinExistence type="predicted"/>
<reference evidence="3" key="1">
    <citation type="journal article" date="2012" name="Science">
        <title>The Paleozoic origin of enzymatic lignin decomposition reconstructed from 31 fungal genomes.</title>
        <authorList>
            <person name="Floudas D."/>
            <person name="Binder M."/>
            <person name="Riley R."/>
            <person name="Barry K."/>
            <person name="Blanchette R.A."/>
            <person name="Henrissat B."/>
            <person name="Martinez A.T."/>
            <person name="Otillar R."/>
            <person name="Spatafora J.W."/>
            <person name="Yadav J.S."/>
            <person name="Aerts A."/>
            <person name="Benoit I."/>
            <person name="Boyd A."/>
            <person name="Carlson A."/>
            <person name="Copeland A."/>
            <person name="Coutinho P.M."/>
            <person name="de Vries R.P."/>
            <person name="Ferreira P."/>
            <person name="Findley K."/>
            <person name="Foster B."/>
            <person name="Gaskell J."/>
            <person name="Glotzer D."/>
            <person name="Gorecki P."/>
            <person name="Heitman J."/>
            <person name="Hesse C."/>
            <person name="Hori C."/>
            <person name="Igarashi K."/>
            <person name="Jurgens J.A."/>
            <person name="Kallen N."/>
            <person name="Kersten P."/>
            <person name="Kohler A."/>
            <person name="Kuees U."/>
            <person name="Kumar T.K.A."/>
            <person name="Kuo A."/>
            <person name="LaButti K."/>
            <person name="Larrondo L.F."/>
            <person name="Lindquist E."/>
            <person name="Ling A."/>
            <person name="Lombard V."/>
            <person name="Lucas S."/>
            <person name="Lundell T."/>
            <person name="Martin R."/>
            <person name="McLaughlin D.J."/>
            <person name="Morgenstern I."/>
            <person name="Morin E."/>
            <person name="Murat C."/>
            <person name="Nagy L.G."/>
            <person name="Nolan M."/>
            <person name="Ohm R.A."/>
            <person name="Patyshakuliyeva A."/>
            <person name="Rokas A."/>
            <person name="Ruiz-Duenas F.J."/>
            <person name="Sabat G."/>
            <person name="Salamov A."/>
            <person name="Samejima M."/>
            <person name="Schmutz J."/>
            <person name="Slot J.C."/>
            <person name="St John F."/>
            <person name="Stenlid J."/>
            <person name="Sun H."/>
            <person name="Sun S."/>
            <person name="Syed K."/>
            <person name="Tsang A."/>
            <person name="Wiebenga A."/>
            <person name="Young D."/>
            <person name="Pisabarro A."/>
            <person name="Eastwood D.C."/>
            <person name="Martin F."/>
            <person name="Cullen D."/>
            <person name="Grigoriev I.V."/>
            <person name="Hibbett D.S."/>
        </authorList>
    </citation>
    <scope>NUCLEOTIDE SEQUENCE [LARGE SCALE GENOMIC DNA]</scope>
    <source>
        <strain evidence="3">HHB-11173 SS5</strain>
    </source>
</reference>
<dbReference type="AlphaFoldDB" id="R7S5A2"/>
<feature type="compositionally biased region" description="Polar residues" evidence="1">
    <location>
        <begin position="132"/>
        <end position="141"/>
    </location>
</feature>
<feature type="region of interest" description="Disordered" evidence="1">
    <location>
        <begin position="1"/>
        <end position="41"/>
    </location>
</feature>
<dbReference type="KEGG" id="psq:PUNSTDRAFT_137762"/>
<organism evidence="2 3">
    <name type="scientific">Punctularia strigosozonata (strain HHB-11173)</name>
    <name type="common">White-rot fungus</name>
    <dbReference type="NCBI Taxonomy" id="741275"/>
    <lineage>
        <taxon>Eukaryota</taxon>
        <taxon>Fungi</taxon>
        <taxon>Dikarya</taxon>
        <taxon>Basidiomycota</taxon>
        <taxon>Agaricomycotina</taxon>
        <taxon>Agaricomycetes</taxon>
        <taxon>Corticiales</taxon>
        <taxon>Punctulariaceae</taxon>
        <taxon>Punctularia</taxon>
    </lineage>
</organism>
<feature type="compositionally biased region" description="Basic and acidic residues" evidence="1">
    <location>
        <begin position="16"/>
        <end position="39"/>
    </location>
</feature>
<feature type="region of interest" description="Disordered" evidence="1">
    <location>
        <begin position="81"/>
        <end position="141"/>
    </location>
</feature>
<dbReference type="Proteomes" id="UP000054196">
    <property type="component" value="Unassembled WGS sequence"/>
</dbReference>
<evidence type="ECO:0000313" key="3">
    <source>
        <dbReference type="Proteomes" id="UP000054196"/>
    </source>
</evidence>
<dbReference type="HOGENOM" id="CLU_1826288_0_0_1"/>
<evidence type="ECO:0000313" key="2">
    <source>
        <dbReference type="EMBL" id="EIN05077.1"/>
    </source>
</evidence>
<dbReference type="RefSeq" id="XP_007387480.1">
    <property type="nucleotide sequence ID" value="XM_007387418.1"/>
</dbReference>
<dbReference type="EMBL" id="JH687551">
    <property type="protein sequence ID" value="EIN05077.1"/>
    <property type="molecule type" value="Genomic_DNA"/>
</dbReference>
<evidence type="ECO:0000256" key="1">
    <source>
        <dbReference type="SAM" id="MobiDB-lite"/>
    </source>
</evidence>